<comment type="caution">
    <text evidence="2">The sequence shown here is derived from an EMBL/GenBank/DDBJ whole genome shotgun (WGS) entry which is preliminary data.</text>
</comment>
<gene>
    <name evidence="2" type="ORF">IFM89_030734</name>
</gene>
<dbReference type="Proteomes" id="UP000631114">
    <property type="component" value="Unassembled WGS sequence"/>
</dbReference>
<name>A0A835MJL4_9MAGN</name>
<accession>A0A835MJL4</accession>
<feature type="domain" description="Cyclin C-terminal" evidence="1">
    <location>
        <begin position="26"/>
        <end position="65"/>
    </location>
</feature>
<evidence type="ECO:0000313" key="2">
    <source>
        <dbReference type="EMBL" id="KAF9626066.1"/>
    </source>
</evidence>
<evidence type="ECO:0000259" key="1">
    <source>
        <dbReference type="Pfam" id="PF02984"/>
    </source>
</evidence>
<organism evidence="2 3">
    <name type="scientific">Coptis chinensis</name>
    <dbReference type="NCBI Taxonomy" id="261450"/>
    <lineage>
        <taxon>Eukaryota</taxon>
        <taxon>Viridiplantae</taxon>
        <taxon>Streptophyta</taxon>
        <taxon>Embryophyta</taxon>
        <taxon>Tracheophyta</taxon>
        <taxon>Spermatophyta</taxon>
        <taxon>Magnoliopsida</taxon>
        <taxon>Ranunculales</taxon>
        <taxon>Ranunculaceae</taxon>
        <taxon>Coptidoideae</taxon>
        <taxon>Coptis</taxon>
    </lineage>
</organism>
<dbReference type="Pfam" id="PF02984">
    <property type="entry name" value="Cyclin_C"/>
    <property type="match status" value="1"/>
</dbReference>
<dbReference type="EMBL" id="JADFTS010000001">
    <property type="protein sequence ID" value="KAF9626066.1"/>
    <property type="molecule type" value="Genomic_DNA"/>
</dbReference>
<dbReference type="OrthoDB" id="5590282at2759"/>
<keyword evidence="3" id="KW-1185">Reference proteome</keyword>
<dbReference type="SUPFAM" id="SSF47954">
    <property type="entry name" value="Cyclin-like"/>
    <property type="match status" value="1"/>
</dbReference>
<proteinExistence type="predicted"/>
<dbReference type="InterPro" id="IPR036915">
    <property type="entry name" value="Cyclin-like_sf"/>
</dbReference>
<dbReference type="AlphaFoldDB" id="A0A835MJL4"/>
<sequence>MENMIFFLAELALTQYELIRYCSSLLLDCAKMLAHFHSVTSEDRLQAIRKKYTHPLWGAVALLPPAKYLLN</sequence>
<evidence type="ECO:0000313" key="3">
    <source>
        <dbReference type="Proteomes" id="UP000631114"/>
    </source>
</evidence>
<reference evidence="2 3" key="1">
    <citation type="submission" date="2020-10" db="EMBL/GenBank/DDBJ databases">
        <title>The Coptis chinensis genome and diversification of protoberbering-type alkaloids.</title>
        <authorList>
            <person name="Wang B."/>
            <person name="Shu S."/>
            <person name="Song C."/>
            <person name="Liu Y."/>
        </authorList>
    </citation>
    <scope>NUCLEOTIDE SEQUENCE [LARGE SCALE GENOMIC DNA]</scope>
    <source>
        <strain evidence="2">HL-2020</strain>
        <tissue evidence="2">Leaf</tissue>
    </source>
</reference>
<dbReference type="Gene3D" id="1.10.472.10">
    <property type="entry name" value="Cyclin-like"/>
    <property type="match status" value="1"/>
</dbReference>
<dbReference type="InterPro" id="IPR004367">
    <property type="entry name" value="Cyclin_C-dom"/>
</dbReference>
<protein>
    <recommendedName>
        <fullName evidence="1">Cyclin C-terminal domain-containing protein</fullName>
    </recommendedName>
</protein>